<reference evidence="1 2" key="1">
    <citation type="submission" date="2019-04" db="EMBL/GenBank/DDBJ databases">
        <title>Friends and foes A comparative genomics studyof 23 Aspergillus species from section Flavi.</title>
        <authorList>
            <consortium name="DOE Joint Genome Institute"/>
            <person name="Kjaerbolling I."/>
            <person name="Vesth T."/>
            <person name="Frisvad J.C."/>
            <person name="Nybo J.L."/>
            <person name="Theobald S."/>
            <person name="Kildgaard S."/>
            <person name="Isbrandt T."/>
            <person name="Kuo A."/>
            <person name="Sato A."/>
            <person name="Lyhne E.K."/>
            <person name="Kogle M.E."/>
            <person name="Wiebenga A."/>
            <person name="Kun R.S."/>
            <person name="Lubbers R.J."/>
            <person name="Makela M.R."/>
            <person name="Barry K."/>
            <person name="Chovatia M."/>
            <person name="Clum A."/>
            <person name="Daum C."/>
            <person name="Haridas S."/>
            <person name="He G."/>
            <person name="LaButti K."/>
            <person name="Lipzen A."/>
            <person name="Mondo S."/>
            <person name="Riley R."/>
            <person name="Salamov A."/>
            <person name="Simmons B.A."/>
            <person name="Magnuson J.K."/>
            <person name="Henrissat B."/>
            <person name="Mortensen U.H."/>
            <person name="Larsen T.O."/>
            <person name="Devries R.P."/>
            <person name="Grigoriev I.V."/>
            <person name="Machida M."/>
            <person name="Baker S.E."/>
            <person name="Andersen M.R."/>
        </authorList>
    </citation>
    <scope>NUCLEOTIDE SEQUENCE [LARGE SCALE GENOMIC DNA]</scope>
    <source>
        <strain evidence="1 2">IBT 29228</strain>
    </source>
</reference>
<evidence type="ECO:0008006" key="3">
    <source>
        <dbReference type="Google" id="ProtNLM"/>
    </source>
</evidence>
<dbReference type="OrthoDB" id="5424793at2759"/>
<evidence type="ECO:0000313" key="2">
    <source>
        <dbReference type="Proteomes" id="UP000326198"/>
    </source>
</evidence>
<dbReference type="AlphaFoldDB" id="A0A5N7B968"/>
<dbReference type="EMBL" id="ML736210">
    <property type="protein sequence ID" value="KAE8378289.1"/>
    <property type="molecule type" value="Genomic_DNA"/>
</dbReference>
<keyword evidence="2" id="KW-1185">Reference proteome</keyword>
<sequence>MMVDLEFDGETFTEANFDRPMPLSSNEAQNAWLGCYYLSSVLKDYLVRLSQGDCPRGKMMYSFIRLQMELEAAYKGTEKPDIFWPVDSHPMSDLSLNTPSINIARLTLSLLEEASVYRIEPTLLEFNFSTFHSIMSRARAFLDYFISVPACDFPHFSFTEWDRLIAGIRVFTEILSAAAGLPGIVAAVGEESRTLTRYLECLGNRMEKLSQSGQNPGEFPDLFYLFKSILDLLCPLPLATTYDQGLSAAVKPEPRLGIKRCPVMSGIQDTEFWDAYQTSVAADNIEIDLGMLFTDEFLLEPLPEQWMDASGNVSYM</sequence>
<gene>
    <name evidence="1" type="ORF">BDV26DRAFT_281204</name>
</gene>
<protein>
    <recommendedName>
        <fullName evidence="3">Transcription factor domain-containing protein</fullName>
    </recommendedName>
</protein>
<accession>A0A5N7B968</accession>
<evidence type="ECO:0000313" key="1">
    <source>
        <dbReference type="EMBL" id="KAE8378289.1"/>
    </source>
</evidence>
<dbReference type="Proteomes" id="UP000326198">
    <property type="component" value="Unassembled WGS sequence"/>
</dbReference>
<proteinExistence type="predicted"/>
<organism evidence="1 2">
    <name type="scientific">Aspergillus bertholletiae</name>
    <dbReference type="NCBI Taxonomy" id="1226010"/>
    <lineage>
        <taxon>Eukaryota</taxon>
        <taxon>Fungi</taxon>
        <taxon>Dikarya</taxon>
        <taxon>Ascomycota</taxon>
        <taxon>Pezizomycotina</taxon>
        <taxon>Eurotiomycetes</taxon>
        <taxon>Eurotiomycetidae</taxon>
        <taxon>Eurotiales</taxon>
        <taxon>Aspergillaceae</taxon>
        <taxon>Aspergillus</taxon>
        <taxon>Aspergillus subgen. Circumdati</taxon>
    </lineage>
</organism>
<name>A0A5N7B968_9EURO</name>